<evidence type="ECO:0000313" key="5">
    <source>
        <dbReference type="EMBL" id="SDN18211.1"/>
    </source>
</evidence>
<proteinExistence type="predicted"/>
<dbReference type="SMART" id="SM00382">
    <property type="entry name" value="AAA"/>
    <property type="match status" value="1"/>
</dbReference>
<name>A0A1G9ZBF3_9BACI</name>
<keyword evidence="6" id="KW-1185">Reference proteome</keyword>
<dbReference type="GO" id="GO:0016020">
    <property type="term" value="C:membrane"/>
    <property type="evidence" value="ECO:0007669"/>
    <property type="project" value="InterPro"/>
</dbReference>
<dbReference type="InterPro" id="IPR005670">
    <property type="entry name" value="PstB-like"/>
</dbReference>
<dbReference type="InterPro" id="IPR003593">
    <property type="entry name" value="AAA+_ATPase"/>
</dbReference>
<dbReference type="SUPFAM" id="SSF52540">
    <property type="entry name" value="P-loop containing nucleoside triphosphate hydrolases"/>
    <property type="match status" value="1"/>
</dbReference>
<dbReference type="GO" id="GO:0016887">
    <property type="term" value="F:ATP hydrolysis activity"/>
    <property type="evidence" value="ECO:0007669"/>
    <property type="project" value="InterPro"/>
</dbReference>
<dbReference type="InterPro" id="IPR003439">
    <property type="entry name" value="ABC_transporter-like_ATP-bd"/>
</dbReference>
<dbReference type="PANTHER" id="PTHR43423:SF1">
    <property type="entry name" value="ABC TRANSPORTER I FAMILY MEMBER 17"/>
    <property type="match status" value="1"/>
</dbReference>
<keyword evidence="2" id="KW-0547">Nucleotide-binding</keyword>
<evidence type="ECO:0000256" key="3">
    <source>
        <dbReference type="ARBA" id="ARBA00022840"/>
    </source>
</evidence>
<dbReference type="PROSITE" id="PS50893">
    <property type="entry name" value="ABC_TRANSPORTER_2"/>
    <property type="match status" value="1"/>
</dbReference>
<dbReference type="GO" id="GO:0005524">
    <property type="term" value="F:ATP binding"/>
    <property type="evidence" value="ECO:0007669"/>
    <property type="project" value="UniProtKB-KW"/>
</dbReference>
<evidence type="ECO:0000259" key="4">
    <source>
        <dbReference type="PROSITE" id="PS50893"/>
    </source>
</evidence>
<dbReference type="PROSITE" id="PS00211">
    <property type="entry name" value="ABC_TRANSPORTER_1"/>
    <property type="match status" value="1"/>
</dbReference>
<dbReference type="GO" id="GO:0035435">
    <property type="term" value="P:phosphate ion transmembrane transport"/>
    <property type="evidence" value="ECO:0007669"/>
    <property type="project" value="InterPro"/>
</dbReference>
<evidence type="ECO:0000256" key="2">
    <source>
        <dbReference type="ARBA" id="ARBA00022741"/>
    </source>
</evidence>
<dbReference type="EMBL" id="FNIG01000003">
    <property type="protein sequence ID" value="SDN18211.1"/>
    <property type="molecule type" value="Genomic_DNA"/>
</dbReference>
<protein>
    <submittedName>
        <fullName evidence="5">Putative ABC transport system ATP-binding protein</fullName>
    </submittedName>
</protein>
<dbReference type="InterPro" id="IPR027417">
    <property type="entry name" value="P-loop_NTPase"/>
</dbReference>
<dbReference type="PANTHER" id="PTHR43423">
    <property type="entry name" value="ABC TRANSPORTER I FAMILY MEMBER 17"/>
    <property type="match status" value="1"/>
</dbReference>
<accession>A0A1G9ZBF3</accession>
<dbReference type="Proteomes" id="UP000199334">
    <property type="component" value="Unassembled WGS sequence"/>
</dbReference>
<gene>
    <name evidence="5" type="ORF">SAMN05216498_1607</name>
</gene>
<dbReference type="AlphaFoldDB" id="A0A1G9ZBF3"/>
<dbReference type="Pfam" id="PF00005">
    <property type="entry name" value="ABC_tran"/>
    <property type="match status" value="1"/>
</dbReference>
<dbReference type="Gene3D" id="3.40.50.300">
    <property type="entry name" value="P-loop containing nucleotide triphosphate hydrolases"/>
    <property type="match status" value="1"/>
</dbReference>
<reference evidence="5 6" key="1">
    <citation type="submission" date="2016-10" db="EMBL/GenBank/DDBJ databases">
        <authorList>
            <person name="de Groot N.N."/>
        </authorList>
    </citation>
    <scope>NUCLEOTIDE SEQUENCE [LARGE SCALE GENOMIC DNA]</scope>
    <source>
        <strain evidence="5 6">CGMCC 1.3442</strain>
    </source>
</reference>
<dbReference type="CDD" id="cd03260">
    <property type="entry name" value="ABC_PstB_phosphate_transporter"/>
    <property type="match status" value="1"/>
</dbReference>
<keyword evidence="3 5" id="KW-0067">ATP-binding</keyword>
<evidence type="ECO:0000313" key="6">
    <source>
        <dbReference type="Proteomes" id="UP000199334"/>
    </source>
</evidence>
<dbReference type="OrthoDB" id="9785080at2"/>
<keyword evidence="1" id="KW-0813">Transport</keyword>
<dbReference type="InterPro" id="IPR017871">
    <property type="entry name" value="ABC_transporter-like_CS"/>
</dbReference>
<dbReference type="GO" id="GO:0005315">
    <property type="term" value="F:phosphate transmembrane transporter activity"/>
    <property type="evidence" value="ECO:0007669"/>
    <property type="project" value="InterPro"/>
</dbReference>
<dbReference type="STRING" id="237069.SAMN05216498_1607"/>
<feature type="domain" description="ABC transporter" evidence="4">
    <location>
        <begin position="1"/>
        <end position="230"/>
    </location>
</feature>
<dbReference type="RefSeq" id="WP_093856089.1">
    <property type="nucleotide sequence ID" value="NZ_BJVZ01000011.1"/>
</dbReference>
<organism evidence="5 6">
    <name type="scientific">Tenuibacillus multivorans</name>
    <dbReference type="NCBI Taxonomy" id="237069"/>
    <lineage>
        <taxon>Bacteria</taxon>
        <taxon>Bacillati</taxon>
        <taxon>Bacillota</taxon>
        <taxon>Bacilli</taxon>
        <taxon>Bacillales</taxon>
        <taxon>Bacillaceae</taxon>
        <taxon>Tenuibacillus</taxon>
    </lineage>
</organism>
<sequence>MAESIFDLKHVRKRVLKDINLSIQKGERIMIFGPSGSGKSTLLHLFNRLEDPDSGQIFYYGEPIDSYDIPQLRKKNGIVLQYPYLFPETVLDNLKYGPSLFDEWQSGNEDKLLDYVNLPKEYLDKPVDDLSGGEKQRVSLARTLANQPEILLLDEPTSALDDQNIESIEEDLMTLMDSKALTTIMVTHNLHQAKRLGTRGLFLADGMIKEEGDLPGMFDQPKTDELQKFINVN</sequence>
<evidence type="ECO:0000256" key="1">
    <source>
        <dbReference type="ARBA" id="ARBA00022448"/>
    </source>
</evidence>